<evidence type="ECO:0000313" key="3">
    <source>
        <dbReference type="EMBL" id="OMO74055.1"/>
    </source>
</evidence>
<keyword evidence="4" id="KW-1185">Reference proteome</keyword>
<dbReference type="GO" id="GO:0042147">
    <property type="term" value="P:retrograde transport, endosome to Golgi"/>
    <property type="evidence" value="ECO:0007669"/>
    <property type="project" value="UniProtKB-UniRule"/>
</dbReference>
<keyword evidence="2" id="KW-0333">Golgi apparatus</keyword>
<keyword evidence="2" id="KW-0653">Protein transport</keyword>
<dbReference type="GO" id="GO:1990745">
    <property type="term" value="C:EARP complex"/>
    <property type="evidence" value="ECO:0007669"/>
    <property type="project" value="TreeGrafter"/>
</dbReference>
<evidence type="ECO:0000313" key="4">
    <source>
        <dbReference type="Proteomes" id="UP000187203"/>
    </source>
</evidence>
<dbReference type="OrthoDB" id="203678at2759"/>
<dbReference type="PANTHER" id="PTHR15954">
    <property type="entry name" value="VACUOLAR PROTEIN SORTING-ASSOCIATED PROTEIN 51 HOMOLOG"/>
    <property type="match status" value="1"/>
</dbReference>
<dbReference type="GO" id="GO:0048193">
    <property type="term" value="P:Golgi vesicle transport"/>
    <property type="evidence" value="ECO:0007669"/>
    <property type="project" value="TreeGrafter"/>
</dbReference>
<dbReference type="Proteomes" id="UP000187203">
    <property type="component" value="Unassembled WGS sequence"/>
</dbReference>
<reference evidence="4" key="1">
    <citation type="submission" date="2013-09" db="EMBL/GenBank/DDBJ databases">
        <title>Corchorus olitorius genome sequencing.</title>
        <authorList>
            <person name="Alam M."/>
            <person name="Haque M.S."/>
            <person name="Islam M.S."/>
            <person name="Emdad E.M."/>
            <person name="Islam M.M."/>
            <person name="Ahmed B."/>
            <person name="Halim A."/>
            <person name="Hossen Q.M.M."/>
            <person name="Hossain M.Z."/>
            <person name="Ahmed R."/>
            <person name="Khan M.M."/>
            <person name="Islam R."/>
            <person name="Rashid M.M."/>
            <person name="Khan S.A."/>
            <person name="Rahman M.S."/>
            <person name="Alam M."/>
            <person name="Yahiya A.S."/>
            <person name="Khan M.S."/>
            <person name="Azam M.S."/>
            <person name="Haque T."/>
            <person name="Lashkar M.Z.H."/>
            <person name="Akhand A.I."/>
            <person name="Morshed G."/>
            <person name="Roy S."/>
            <person name="Uddin K.S."/>
            <person name="Rabeya T."/>
            <person name="Hossain A.S."/>
            <person name="Chowdhury A."/>
            <person name="Snigdha A.R."/>
            <person name="Mortoza M.S."/>
            <person name="Matin S.A."/>
            <person name="Hoque S.M.E."/>
            <person name="Islam M.K."/>
            <person name="Roy D.K."/>
            <person name="Haider R."/>
            <person name="Moosa M.M."/>
            <person name="Elias S.M."/>
            <person name="Hasan A.M."/>
            <person name="Jahan S."/>
            <person name="Shafiuddin M."/>
            <person name="Mahmood N."/>
            <person name="Shommy N.S."/>
        </authorList>
    </citation>
    <scope>NUCLEOTIDE SEQUENCE [LARGE SCALE GENOMIC DNA]</scope>
    <source>
        <strain evidence="4">cv. O-4</strain>
    </source>
</reference>
<name>A0A1R3HUI4_9ROSI</name>
<dbReference type="GO" id="GO:0032456">
    <property type="term" value="P:endocytic recycling"/>
    <property type="evidence" value="ECO:0007669"/>
    <property type="project" value="TreeGrafter"/>
</dbReference>
<evidence type="ECO:0000256" key="1">
    <source>
        <dbReference type="ARBA" id="ARBA00006080"/>
    </source>
</evidence>
<dbReference type="InterPro" id="IPR014812">
    <property type="entry name" value="Vps51"/>
</dbReference>
<dbReference type="GO" id="GO:0000938">
    <property type="term" value="C:GARP complex"/>
    <property type="evidence" value="ECO:0007669"/>
    <property type="project" value="UniProtKB-UniRule"/>
</dbReference>
<dbReference type="GO" id="GO:0007030">
    <property type="term" value="P:Golgi organization"/>
    <property type="evidence" value="ECO:0007669"/>
    <property type="project" value="UniProtKB-UniRule"/>
</dbReference>
<dbReference type="PANTHER" id="PTHR15954:SF4">
    <property type="entry name" value="VACUOLAR PROTEIN SORTING-ASSOCIATED PROTEIN 51 HOMOLOG"/>
    <property type="match status" value="1"/>
</dbReference>
<dbReference type="GO" id="GO:0005829">
    <property type="term" value="C:cytosol"/>
    <property type="evidence" value="ECO:0007669"/>
    <property type="project" value="GOC"/>
</dbReference>
<sequence length="376" mass="43246">MELDSRFGFLLAASFSGGGARGFEKGPAFVPGEICRIFRSTGDKLINHYINVRTERVFSLLRKRFTTSNWIKHKEPREVHTFVDLLLQELDIQFLRTPLKETVEDEAAVDLLLDEVIVAAAERCLDPIPLEPPILDRLVQAKHHIQFALMRFIDQKSFLPLTMTGNYSIYLSVKGCGRGCSGLYGSSVFEDGKKILILLVDRSYCGETLYTYDAELNVWDGPRTVSLSDYTFPVNDLDLLYCNYKSFVINALWGSVKEAIQKPLGLMNVETLMENLEDPFDRGDVFPCSWHLIPLRGKKLCLLSLYWRRFDEIGYKRYFKTYVRFGTFELIAPQPEQTSASEPYQYDFKNKDFKFIDIAPDANLFLYPYDIVCSQV</sequence>
<dbReference type="GO" id="GO:0015031">
    <property type="term" value="P:protein transport"/>
    <property type="evidence" value="ECO:0007669"/>
    <property type="project" value="UniProtKB-UniRule"/>
</dbReference>
<comment type="caution">
    <text evidence="3">The sequence shown here is derived from an EMBL/GenBank/DDBJ whole genome shotgun (WGS) entry which is preliminary data.</text>
</comment>
<evidence type="ECO:0000256" key="2">
    <source>
        <dbReference type="RuleBase" id="RU368010"/>
    </source>
</evidence>
<dbReference type="EMBL" id="AWUE01019366">
    <property type="protein sequence ID" value="OMO74055.1"/>
    <property type="molecule type" value="Genomic_DNA"/>
</dbReference>
<accession>A0A1R3HUI4</accession>
<protein>
    <recommendedName>
        <fullName evidence="2">Vacuolar protein sorting-associated protein 51 homolog</fullName>
    </recommendedName>
</protein>
<dbReference type="STRING" id="93759.A0A1R3HUI4"/>
<comment type="similarity">
    <text evidence="1 2">Belongs to the VPS51 family.</text>
</comment>
<comment type="subcellular location">
    <subcellularLocation>
        <location evidence="2">Golgi apparatus</location>
        <location evidence="2">trans-Golgi network</location>
    </subcellularLocation>
</comment>
<keyword evidence="2" id="KW-0445">Lipid transport</keyword>
<comment type="function">
    <text evidence="2">Acts as component of the GARP complex that is involved in retrograde transport from early and late endosomes to the trans-Golgi network (TGN).</text>
</comment>
<organism evidence="3 4">
    <name type="scientific">Corchorus olitorius</name>
    <dbReference type="NCBI Taxonomy" id="93759"/>
    <lineage>
        <taxon>Eukaryota</taxon>
        <taxon>Viridiplantae</taxon>
        <taxon>Streptophyta</taxon>
        <taxon>Embryophyta</taxon>
        <taxon>Tracheophyta</taxon>
        <taxon>Spermatophyta</taxon>
        <taxon>Magnoliopsida</taxon>
        <taxon>eudicotyledons</taxon>
        <taxon>Gunneridae</taxon>
        <taxon>Pentapetalae</taxon>
        <taxon>rosids</taxon>
        <taxon>malvids</taxon>
        <taxon>Malvales</taxon>
        <taxon>Malvaceae</taxon>
        <taxon>Grewioideae</taxon>
        <taxon>Apeibeae</taxon>
        <taxon>Corchorus</taxon>
    </lineage>
</organism>
<gene>
    <name evidence="3" type="ORF">COLO4_26725</name>
</gene>
<proteinExistence type="inferred from homology"/>
<comment type="subunit">
    <text evidence="2">Component of the Golgi-associated retrograde protein (GARP) complex.</text>
</comment>
<dbReference type="GO" id="GO:0006869">
    <property type="term" value="P:lipid transport"/>
    <property type="evidence" value="ECO:0007669"/>
    <property type="project" value="UniProtKB-UniRule"/>
</dbReference>
<dbReference type="GO" id="GO:0016020">
    <property type="term" value="C:membrane"/>
    <property type="evidence" value="ECO:0007669"/>
    <property type="project" value="TreeGrafter"/>
</dbReference>
<dbReference type="GO" id="GO:0007041">
    <property type="term" value="P:lysosomal transport"/>
    <property type="evidence" value="ECO:0007669"/>
    <property type="project" value="TreeGrafter"/>
</dbReference>
<dbReference type="AlphaFoldDB" id="A0A1R3HUI4"/>
<keyword evidence="2" id="KW-0813">Transport</keyword>